<gene>
    <name evidence="1" type="ORF">EVOR1521_LOCUS7999</name>
</gene>
<evidence type="ECO:0000313" key="1">
    <source>
        <dbReference type="EMBL" id="CAJ1379907.1"/>
    </source>
</evidence>
<comment type="caution">
    <text evidence="1">The sequence shown here is derived from an EMBL/GenBank/DDBJ whole genome shotgun (WGS) entry which is preliminary data.</text>
</comment>
<proteinExistence type="predicted"/>
<accession>A0AA36MQ15</accession>
<sequence>MWAARRSEAAAKMVQDHIRGNLFLRWMQMREIPAALLIFPAERNKAKAPPKDFL</sequence>
<dbReference type="Proteomes" id="UP001178507">
    <property type="component" value="Unassembled WGS sequence"/>
</dbReference>
<organism evidence="1 2">
    <name type="scientific">Effrenium voratum</name>
    <dbReference type="NCBI Taxonomy" id="2562239"/>
    <lineage>
        <taxon>Eukaryota</taxon>
        <taxon>Sar</taxon>
        <taxon>Alveolata</taxon>
        <taxon>Dinophyceae</taxon>
        <taxon>Suessiales</taxon>
        <taxon>Symbiodiniaceae</taxon>
        <taxon>Effrenium</taxon>
    </lineage>
</organism>
<dbReference type="AlphaFoldDB" id="A0AA36MQ15"/>
<dbReference type="EMBL" id="CAUJNA010000668">
    <property type="protein sequence ID" value="CAJ1379907.1"/>
    <property type="molecule type" value="Genomic_DNA"/>
</dbReference>
<protein>
    <submittedName>
        <fullName evidence="1">Uncharacterized protein</fullName>
    </submittedName>
</protein>
<name>A0AA36MQ15_9DINO</name>
<evidence type="ECO:0000313" key="2">
    <source>
        <dbReference type="Proteomes" id="UP001178507"/>
    </source>
</evidence>
<keyword evidence="2" id="KW-1185">Reference proteome</keyword>
<reference evidence="1" key="1">
    <citation type="submission" date="2023-08" db="EMBL/GenBank/DDBJ databases">
        <authorList>
            <person name="Chen Y."/>
            <person name="Shah S."/>
            <person name="Dougan E. K."/>
            <person name="Thang M."/>
            <person name="Chan C."/>
        </authorList>
    </citation>
    <scope>NUCLEOTIDE SEQUENCE</scope>
</reference>